<feature type="region of interest" description="Disordered" evidence="1">
    <location>
        <begin position="260"/>
        <end position="287"/>
    </location>
</feature>
<name>A0A8S3ZDY1_9EUPU</name>
<dbReference type="PANTHER" id="PTHR22699">
    <property type="entry name" value="THIOREDOXIN DOMAIN-CONTAINING PROTEIN 16"/>
    <property type="match status" value="1"/>
</dbReference>
<evidence type="ECO:0008006" key="4">
    <source>
        <dbReference type="Google" id="ProtNLM"/>
    </source>
</evidence>
<evidence type="ECO:0000256" key="1">
    <source>
        <dbReference type="SAM" id="MobiDB-lite"/>
    </source>
</evidence>
<feature type="region of interest" description="Disordered" evidence="1">
    <location>
        <begin position="306"/>
        <end position="325"/>
    </location>
</feature>
<sequence>MNGPVHLTNEEEVKNFIKGEHPKPFHKFTPSSVLLLSSAEESDEKRVFFRVSKNWSIITAFGFVRGDVAKSIAKVYGAAVPSVVAFHRSDRNKPMRVLNEWSETSLTNFVKNSVIHTVPKLTAMNLPTLFARKQPFVILFLDPSDPDSKVAKETFTQLAMIGQFDNVTFCWVDAQTNTLGEKILSEYTWSATLPMITVVDHGKGEVFNYQPQLLKLEDTVEWLAGVLANKMRPSKMLQYARWGPPGPHYDFLAKMDKTEKGKQQKLSSKSEEEPVIDPDQDGVLDPETQGNFRVLQKSKIYHQNLEQDGQTNVHLVKQEPQHTEL</sequence>
<dbReference type="Pfam" id="PF13848">
    <property type="entry name" value="Thioredoxin_6"/>
    <property type="match status" value="1"/>
</dbReference>
<proteinExistence type="predicted"/>
<comment type="caution">
    <text evidence="2">The sequence shown here is derived from an EMBL/GenBank/DDBJ whole genome shotgun (WGS) entry which is preliminary data.</text>
</comment>
<dbReference type="SUPFAM" id="SSF52833">
    <property type="entry name" value="Thioredoxin-like"/>
    <property type="match status" value="1"/>
</dbReference>
<gene>
    <name evidence="2" type="ORF">CUNI_LOCUS12987</name>
</gene>
<organism evidence="2 3">
    <name type="scientific">Candidula unifasciata</name>
    <dbReference type="NCBI Taxonomy" id="100452"/>
    <lineage>
        <taxon>Eukaryota</taxon>
        <taxon>Metazoa</taxon>
        <taxon>Spiralia</taxon>
        <taxon>Lophotrochozoa</taxon>
        <taxon>Mollusca</taxon>
        <taxon>Gastropoda</taxon>
        <taxon>Heterobranchia</taxon>
        <taxon>Euthyneura</taxon>
        <taxon>Panpulmonata</taxon>
        <taxon>Eupulmonata</taxon>
        <taxon>Stylommatophora</taxon>
        <taxon>Helicina</taxon>
        <taxon>Helicoidea</taxon>
        <taxon>Geomitridae</taxon>
        <taxon>Candidula</taxon>
    </lineage>
</organism>
<dbReference type="InterPro" id="IPR040090">
    <property type="entry name" value="TXNDC16"/>
</dbReference>
<keyword evidence="3" id="KW-1185">Reference proteome</keyword>
<evidence type="ECO:0000313" key="3">
    <source>
        <dbReference type="Proteomes" id="UP000678393"/>
    </source>
</evidence>
<dbReference type="EMBL" id="CAJHNH020002669">
    <property type="protein sequence ID" value="CAG5127429.1"/>
    <property type="molecule type" value="Genomic_DNA"/>
</dbReference>
<feature type="compositionally biased region" description="Acidic residues" evidence="1">
    <location>
        <begin position="273"/>
        <end position="284"/>
    </location>
</feature>
<feature type="compositionally biased region" description="Basic and acidic residues" evidence="1">
    <location>
        <begin position="316"/>
        <end position="325"/>
    </location>
</feature>
<feature type="compositionally biased region" description="Basic and acidic residues" evidence="1">
    <location>
        <begin position="260"/>
        <end position="272"/>
    </location>
</feature>
<dbReference type="OrthoDB" id="427280at2759"/>
<protein>
    <recommendedName>
        <fullName evidence="4">Thioredoxin domain-containing protein</fullName>
    </recommendedName>
</protein>
<dbReference type="InterPro" id="IPR036249">
    <property type="entry name" value="Thioredoxin-like_sf"/>
</dbReference>
<dbReference type="Proteomes" id="UP000678393">
    <property type="component" value="Unassembled WGS sequence"/>
</dbReference>
<dbReference type="AlphaFoldDB" id="A0A8S3ZDY1"/>
<reference evidence="2" key="1">
    <citation type="submission" date="2021-04" db="EMBL/GenBank/DDBJ databases">
        <authorList>
            <consortium name="Molecular Ecology Group"/>
        </authorList>
    </citation>
    <scope>NUCLEOTIDE SEQUENCE</scope>
</reference>
<accession>A0A8S3ZDY1</accession>
<dbReference type="PANTHER" id="PTHR22699:SF1">
    <property type="entry name" value="THIOREDOXIN DOMAIN-CONTAINING PROTEIN 16"/>
    <property type="match status" value="1"/>
</dbReference>
<evidence type="ECO:0000313" key="2">
    <source>
        <dbReference type="EMBL" id="CAG5127429.1"/>
    </source>
</evidence>
<dbReference type="Gene3D" id="3.40.30.10">
    <property type="entry name" value="Glutaredoxin"/>
    <property type="match status" value="2"/>
</dbReference>